<comment type="caution">
    <text evidence="2">The sequence shown here is derived from an EMBL/GenBank/DDBJ whole genome shotgun (WGS) entry which is preliminary data.</text>
</comment>
<sequence>MGRPLNKKWYSVSGIVKLFEPGSFMDINSIFNKQKAERLLTLAMSFIRGFIMVGIIFDVFVSYKNILTVFSLLVFSPIISYLLIKPDLFNTFNRARLITFVTGQSLAMVLFLTAFCFSG</sequence>
<feature type="transmembrane region" description="Helical" evidence="1">
    <location>
        <begin position="66"/>
        <end position="84"/>
    </location>
</feature>
<name>A0A6N7IQM6_9FIRM</name>
<evidence type="ECO:0000256" key="1">
    <source>
        <dbReference type="SAM" id="Phobius"/>
    </source>
</evidence>
<gene>
    <name evidence="2" type="ORF">GFC01_06135</name>
</gene>
<dbReference type="RefSeq" id="WP_152945785.1">
    <property type="nucleotide sequence ID" value="NZ_WHYR01000012.1"/>
</dbReference>
<feature type="transmembrane region" description="Helical" evidence="1">
    <location>
        <begin position="96"/>
        <end position="115"/>
    </location>
</feature>
<proteinExistence type="predicted"/>
<dbReference type="AlphaFoldDB" id="A0A6N7IQM6"/>
<keyword evidence="1" id="KW-0472">Membrane</keyword>
<evidence type="ECO:0000313" key="2">
    <source>
        <dbReference type="EMBL" id="MQL51849.1"/>
    </source>
</evidence>
<keyword evidence="1" id="KW-0812">Transmembrane</keyword>
<keyword evidence="1" id="KW-1133">Transmembrane helix</keyword>
<keyword evidence="3" id="KW-1185">Reference proteome</keyword>
<reference evidence="2 3" key="1">
    <citation type="submission" date="2019-10" db="EMBL/GenBank/DDBJ databases">
        <title>Comparative genomics of sulfur disproportionating microorganisms.</title>
        <authorList>
            <person name="Ward L.M."/>
            <person name="Bertran E."/>
            <person name="Johnston D."/>
        </authorList>
    </citation>
    <scope>NUCLEOTIDE SEQUENCE [LARGE SCALE GENOMIC DNA]</scope>
    <source>
        <strain evidence="2 3">DSM 14055</strain>
    </source>
</reference>
<accession>A0A6N7IQM6</accession>
<dbReference type="Proteomes" id="UP000441717">
    <property type="component" value="Unassembled WGS sequence"/>
</dbReference>
<protein>
    <submittedName>
        <fullName evidence="2">Uncharacterized protein</fullName>
    </submittedName>
</protein>
<feature type="transmembrane region" description="Helical" evidence="1">
    <location>
        <begin position="39"/>
        <end position="60"/>
    </location>
</feature>
<organism evidence="2 3">
    <name type="scientific">Desulfofundulus thermobenzoicus</name>
    <dbReference type="NCBI Taxonomy" id="29376"/>
    <lineage>
        <taxon>Bacteria</taxon>
        <taxon>Bacillati</taxon>
        <taxon>Bacillota</taxon>
        <taxon>Clostridia</taxon>
        <taxon>Eubacteriales</taxon>
        <taxon>Peptococcaceae</taxon>
        <taxon>Desulfofundulus</taxon>
    </lineage>
</organism>
<evidence type="ECO:0000313" key="3">
    <source>
        <dbReference type="Proteomes" id="UP000441717"/>
    </source>
</evidence>
<dbReference type="EMBL" id="WHYR01000012">
    <property type="protein sequence ID" value="MQL51849.1"/>
    <property type="molecule type" value="Genomic_DNA"/>
</dbReference>